<evidence type="ECO:0000259" key="1">
    <source>
        <dbReference type="Pfam" id="PF18962"/>
    </source>
</evidence>
<protein>
    <submittedName>
        <fullName evidence="2">T9SS type A sorting domain-containing protein</fullName>
    </submittedName>
</protein>
<dbReference type="Gene3D" id="2.130.10.30">
    <property type="entry name" value="Regulator of chromosome condensation 1/beta-lactamase-inhibitor protein II"/>
    <property type="match status" value="1"/>
</dbReference>
<dbReference type="PANTHER" id="PTHR45982:SF1">
    <property type="entry name" value="REGULATOR OF CHROMOSOME CONDENSATION"/>
    <property type="match status" value="1"/>
</dbReference>
<dbReference type="PANTHER" id="PTHR45982">
    <property type="entry name" value="REGULATOR OF CHROMOSOME CONDENSATION"/>
    <property type="match status" value="1"/>
</dbReference>
<dbReference type="InterPro" id="IPR009091">
    <property type="entry name" value="RCC1/BLIP-II"/>
</dbReference>
<dbReference type="GO" id="GO:0005737">
    <property type="term" value="C:cytoplasm"/>
    <property type="evidence" value="ECO:0007669"/>
    <property type="project" value="TreeGrafter"/>
</dbReference>
<dbReference type="InterPro" id="IPR026444">
    <property type="entry name" value="Secre_tail"/>
</dbReference>
<dbReference type="Proteomes" id="UP000831796">
    <property type="component" value="Chromosome"/>
</dbReference>
<dbReference type="PROSITE" id="PS00626">
    <property type="entry name" value="RCC1_2"/>
    <property type="match status" value="1"/>
</dbReference>
<dbReference type="NCBIfam" id="TIGR04183">
    <property type="entry name" value="Por_Secre_tail"/>
    <property type="match status" value="1"/>
</dbReference>
<sequence>MKAIAAGRFHSLFLKTDGTAWACGYNRSGQLGNGTTTDAPTPVQVAASGFSGLAVGNDFSFFIKGDGTAWGSGSGGLGNLGDGGSTNALTPVRASLVCPIALSSRSATAQPAVNVYPVPAHGQVRLHLGTTETVQVQIVGETGQLLRVCSAQGPEAQLELAELPAGIYVAKIITRTGVLTQKIVLY</sequence>
<dbReference type="KEGG" id="hcu:MUN79_23515"/>
<organism evidence="2 3">
    <name type="scientific">Hymenobacter cellulosilyticus</name>
    <dbReference type="NCBI Taxonomy" id="2932248"/>
    <lineage>
        <taxon>Bacteria</taxon>
        <taxon>Pseudomonadati</taxon>
        <taxon>Bacteroidota</taxon>
        <taxon>Cytophagia</taxon>
        <taxon>Cytophagales</taxon>
        <taxon>Hymenobacteraceae</taxon>
        <taxon>Hymenobacter</taxon>
    </lineage>
</organism>
<reference evidence="2" key="1">
    <citation type="submission" date="2022-04" db="EMBL/GenBank/DDBJ databases">
        <title>Hymenobacter sp. isolated from the air.</title>
        <authorList>
            <person name="Won M."/>
            <person name="Lee C.-M."/>
            <person name="Woen H.-Y."/>
            <person name="Kwon S.-W."/>
        </authorList>
    </citation>
    <scope>NUCLEOTIDE SEQUENCE</scope>
    <source>
        <strain evidence="2">5116S-3</strain>
    </source>
</reference>
<dbReference type="InterPro" id="IPR000408">
    <property type="entry name" value="Reg_chr_condens"/>
</dbReference>
<dbReference type="SUPFAM" id="SSF50985">
    <property type="entry name" value="RCC1/BLIP-II"/>
    <property type="match status" value="1"/>
</dbReference>
<dbReference type="AlphaFoldDB" id="A0A8T9Q3K4"/>
<dbReference type="EMBL" id="CP095046">
    <property type="protein sequence ID" value="UOQ71552.1"/>
    <property type="molecule type" value="Genomic_DNA"/>
</dbReference>
<dbReference type="Pfam" id="PF18962">
    <property type="entry name" value="Por_Secre_tail"/>
    <property type="match status" value="1"/>
</dbReference>
<dbReference type="RefSeq" id="WP_244674959.1">
    <property type="nucleotide sequence ID" value="NZ_CP095046.1"/>
</dbReference>
<name>A0A8T9Q3K4_9BACT</name>
<evidence type="ECO:0000313" key="2">
    <source>
        <dbReference type="EMBL" id="UOQ71552.1"/>
    </source>
</evidence>
<dbReference type="Pfam" id="PF13540">
    <property type="entry name" value="RCC1_2"/>
    <property type="match status" value="1"/>
</dbReference>
<dbReference type="InterPro" id="IPR051553">
    <property type="entry name" value="Ran_GTPase-activating"/>
</dbReference>
<gene>
    <name evidence="2" type="ORF">MUN79_23515</name>
</gene>
<feature type="domain" description="Secretion system C-terminal sorting" evidence="1">
    <location>
        <begin position="115"/>
        <end position="184"/>
    </location>
</feature>
<keyword evidence="3" id="KW-1185">Reference proteome</keyword>
<proteinExistence type="predicted"/>
<dbReference type="PROSITE" id="PS50012">
    <property type="entry name" value="RCC1_3"/>
    <property type="match status" value="1"/>
</dbReference>
<dbReference type="GO" id="GO:0005085">
    <property type="term" value="F:guanyl-nucleotide exchange factor activity"/>
    <property type="evidence" value="ECO:0007669"/>
    <property type="project" value="TreeGrafter"/>
</dbReference>
<evidence type="ECO:0000313" key="3">
    <source>
        <dbReference type="Proteomes" id="UP000831796"/>
    </source>
</evidence>
<accession>A0A8T9Q3K4</accession>